<comment type="caution">
    <text evidence="1">The sequence shown here is derived from an EMBL/GenBank/DDBJ whole genome shotgun (WGS) entry which is preliminary data.</text>
</comment>
<dbReference type="Proteomes" id="UP001367676">
    <property type="component" value="Unassembled WGS sequence"/>
</dbReference>
<evidence type="ECO:0000313" key="2">
    <source>
        <dbReference type="Proteomes" id="UP001367676"/>
    </source>
</evidence>
<protein>
    <submittedName>
        <fullName evidence="1">Uncharacterized protein</fullName>
    </submittedName>
</protein>
<evidence type="ECO:0000313" key="1">
    <source>
        <dbReference type="EMBL" id="KAK7572087.1"/>
    </source>
</evidence>
<name>A0AAN9THX5_9HEMI</name>
<gene>
    <name evidence="1" type="ORF">V9T40_014559</name>
</gene>
<proteinExistence type="predicted"/>
<dbReference type="EMBL" id="JBBCAQ010000038">
    <property type="protein sequence ID" value="KAK7572087.1"/>
    <property type="molecule type" value="Genomic_DNA"/>
</dbReference>
<organism evidence="1 2">
    <name type="scientific">Parthenolecanium corni</name>
    <dbReference type="NCBI Taxonomy" id="536013"/>
    <lineage>
        <taxon>Eukaryota</taxon>
        <taxon>Metazoa</taxon>
        <taxon>Ecdysozoa</taxon>
        <taxon>Arthropoda</taxon>
        <taxon>Hexapoda</taxon>
        <taxon>Insecta</taxon>
        <taxon>Pterygota</taxon>
        <taxon>Neoptera</taxon>
        <taxon>Paraneoptera</taxon>
        <taxon>Hemiptera</taxon>
        <taxon>Sternorrhyncha</taxon>
        <taxon>Coccoidea</taxon>
        <taxon>Coccidae</taxon>
        <taxon>Parthenolecanium</taxon>
    </lineage>
</organism>
<sequence length="199" mass="23001">MRHDMENSNRSEHPVEFLCNRVKTLIGKSPQLITVFNNAQSALTPPAKQDDRPPYSATLIADFPKMGATVKRWSHVPQLAKSLINAGFRDQGDLKKAYAIRHHFLEKSIISLAKVENYESQIQGLYEKVVDRSLPQVVTYTRTRPLTLSDYRTFWFLPRMMKQLYKYITDNTSFLREVNKIAKISGQGYDKAMIDFSRI</sequence>
<accession>A0AAN9THX5</accession>
<dbReference type="AlphaFoldDB" id="A0AAN9THX5"/>
<reference evidence="1 2" key="1">
    <citation type="submission" date="2024-03" db="EMBL/GenBank/DDBJ databases">
        <title>Adaptation during the transition from Ophiocordyceps entomopathogen to insect associate is accompanied by gene loss and intensified selection.</title>
        <authorList>
            <person name="Ward C.M."/>
            <person name="Onetto C.A."/>
            <person name="Borneman A.R."/>
        </authorList>
    </citation>
    <scope>NUCLEOTIDE SEQUENCE [LARGE SCALE GENOMIC DNA]</scope>
    <source>
        <strain evidence="1">AWRI1</strain>
        <tissue evidence="1">Single Adult Female</tissue>
    </source>
</reference>
<keyword evidence="2" id="KW-1185">Reference proteome</keyword>